<keyword evidence="2" id="KW-0902">Two-component regulatory system</keyword>
<name>A0A847J350_9LACT</name>
<accession>A0A847J350</accession>
<dbReference type="PANTHER" id="PTHR37299:SF3">
    <property type="entry name" value="STAGE 0 SPORULATION PROTEIN A HOMOLOG"/>
    <property type="match status" value="1"/>
</dbReference>
<protein>
    <submittedName>
        <fullName evidence="5">LytTR family transcriptional regulator</fullName>
    </submittedName>
</protein>
<proteinExistence type="predicted"/>
<gene>
    <name evidence="5" type="ORF">GX453_03170</name>
</gene>
<evidence type="ECO:0000256" key="2">
    <source>
        <dbReference type="ARBA" id="ARBA00023012"/>
    </source>
</evidence>
<dbReference type="Pfam" id="PF04397">
    <property type="entry name" value="LytTR"/>
    <property type="match status" value="1"/>
</dbReference>
<dbReference type="Proteomes" id="UP000559962">
    <property type="component" value="Unassembled WGS sequence"/>
</dbReference>
<dbReference type="RefSeq" id="WP_273099237.1">
    <property type="nucleotide sequence ID" value="NZ_CAUQCH010000011.1"/>
</dbReference>
<dbReference type="Gene3D" id="3.40.50.2300">
    <property type="match status" value="1"/>
</dbReference>
<keyword evidence="3" id="KW-0010">Activator</keyword>
<dbReference type="GO" id="GO:0000156">
    <property type="term" value="F:phosphorelay response regulator activity"/>
    <property type="evidence" value="ECO:0007669"/>
    <property type="project" value="InterPro"/>
</dbReference>
<evidence type="ECO:0000256" key="1">
    <source>
        <dbReference type="ARBA" id="ARBA00022490"/>
    </source>
</evidence>
<evidence type="ECO:0000256" key="3">
    <source>
        <dbReference type="ARBA" id="ARBA00023159"/>
    </source>
</evidence>
<dbReference type="SMART" id="SM00850">
    <property type="entry name" value="LytTR"/>
    <property type="match status" value="1"/>
</dbReference>
<dbReference type="AlphaFoldDB" id="A0A847J350"/>
<feature type="domain" description="HTH LytTR-type" evidence="4">
    <location>
        <begin position="137"/>
        <end position="228"/>
    </location>
</feature>
<dbReference type="InterPro" id="IPR007492">
    <property type="entry name" value="LytTR_DNA-bd_dom"/>
</dbReference>
<dbReference type="PANTHER" id="PTHR37299">
    <property type="entry name" value="TRANSCRIPTIONAL REGULATOR-RELATED"/>
    <property type="match status" value="1"/>
</dbReference>
<evidence type="ECO:0000313" key="6">
    <source>
        <dbReference type="Proteomes" id="UP000559962"/>
    </source>
</evidence>
<dbReference type="EMBL" id="JAAYVO010000041">
    <property type="protein sequence ID" value="NLH35020.1"/>
    <property type="molecule type" value="Genomic_DNA"/>
</dbReference>
<keyword evidence="1" id="KW-0963">Cytoplasm</keyword>
<evidence type="ECO:0000313" key="5">
    <source>
        <dbReference type="EMBL" id="NLH35020.1"/>
    </source>
</evidence>
<organism evidence="5 6">
    <name type="scientific">Pseudolactococcus chungangensis</name>
    <dbReference type="NCBI Taxonomy" id="451457"/>
    <lineage>
        <taxon>Bacteria</taxon>
        <taxon>Bacillati</taxon>
        <taxon>Bacillota</taxon>
        <taxon>Bacilli</taxon>
        <taxon>Lactobacillales</taxon>
        <taxon>Streptococcaceae</taxon>
        <taxon>Pseudolactococcus</taxon>
    </lineage>
</organism>
<reference evidence="5 6" key="1">
    <citation type="journal article" date="2020" name="Biotechnol. Biofuels">
        <title>New insights from the biogas microbiome by comprehensive genome-resolved metagenomics of nearly 1600 species originating from multiple anaerobic digesters.</title>
        <authorList>
            <person name="Campanaro S."/>
            <person name="Treu L."/>
            <person name="Rodriguez-R L.M."/>
            <person name="Kovalovszki A."/>
            <person name="Ziels R.M."/>
            <person name="Maus I."/>
            <person name="Zhu X."/>
            <person name="Kougias P.G."/>
            <person name="Basile A."/>
            <person name="Luo G."/>
            <person name="Schluter A."/>
            <person name="Konstantinidis K.T."/>
            <person name="Angelidaki I."/>
        </authorList>
    </citation>
    <scope>NUCLEOTIDE SEQUENCE [LARGE SCALE GENOMIC DNA]</scope>
    <source>
        <strain evidence="5">AS27yjCOA_61</strain>
    </source>
</reference>
<comment type="caution">
    <text evidence="5">The sequence shown here is derived from an EMBL/GenBank/DDBJ whole genome shotgun (WGS) entry which is preliminary data.</text>
</comment>
<dbReference type="Gene3D" id="2.40.50.1020">
    <property type="entry name" value="LytTr DNA-binding domain"/>
    <property type="match status" value="1"/>
</dbReference>
<evidence type="ECO:0000259" key="4">
    <source>
        <dbReference type="PROSITE" id="PS50930"/>
    </source>
</evidence>
<dbReference type="InterPro" id="IPR046947">
    <property type="entry name" value="LytR-like"/>
</dbReference>
<dbReference type="GO" id="GO:0003677">
    <property type="term" value="F:DNA binding"/>
    <property type="evidence" value="ECO:0007669"/>
    <property type="project" value="InterPro"/>
</dbReference>
<dbReference type="PROSITE" id="PS50930">
    <property type="entry name" value="HTH_LYTTR"/>
    <property type="match status" value="1"/>
</dbReference>
<sequence>MKIIIYEDNLEYLSKLKKYLCLIDGVTDGAITSFVSKSKLLKAVRTCQEMTLYILKINNEKDLKTAEKIRQLDKWSTIVLFTTLLETPVLALNYNIEGLCYLSKARGGDRYKEVLTRAVHYTFELNEEMLFVGGQEILTEDILYFETNQKQYKNVKVILTHMELDIRQKFEEIIKLSQQFIRTHQSYIVNINKVKYVDWQKNEIHLVSGHKVYLSRSQKRQFRLLLNNKKI</sequence>